<reference evidence="2 3" key="1">
    <citation type="submission" date="2021-03" db="EMBL/GenBank/DDBJ databases">
        <title>Assistant Professor.</title>
        <authorList>
            <person name="Huq M.A."/>
        </authorList>
    </citation>
    <scope>NUCLEOTIDE SEQUENCE [LARGE SCALE GENOMIC DNA]</scope>
    <source>
        <strain evidence="2 3">MAH-29</strain>
    </source>
</reference>
<sequence>MQFRISYNLARFILLLRPAIFVPVCLTAFTVTAQQRPHYSQYILNTYIVNPAVAGIENYTDVKLSHRHQWAGLEGAPVTTYLTIHTPLKKDDYGRITPTGLQPDGENPRGQAYWQNYEAPPAHSGVGLTILNDRAGVLNRFSASGTFAYHLPVSPNTTLSMGVSAGIAQLSVQTGKLYFGTANPVDPVVVSSNELNKLKPDVSAGLWLYSADWFAGLAFHQIIPERTIQSADTINRQQGIWIPHTFVTAGYRFFLNDDISMLPSVMVRYIRPMAMGIDINSKLQYRDVIWLGAGYRFKDGFNAMTGFNISKTINIGYSYDATTSVLNTVSHGSHEILIGFVLGNRFGDTCPRNIW</sequence>
<dbReference type="Pfam" id="PF11751">
    <property type="entry name" value="PorP_SprF"/>
    <property type="match status" value="1"/>
</dbReference>
<dbReference type="InterPro" id="IPR019861">
    <property type="entry name" value="PorP/SprF_Bacteroidetes"/>
</dbReference>
<keyword evidence="1" id="KW-0812">Transmembrane</keyword>
<evidence type="ECO:0000313" key="3">
    <source>
        <dbReference type="Proteomes" id="UP000677244"/>
    </source>
</evidence>
<dbReference type="Proteomes" id="UP000677244">
    <property type="component" value="Unassembled WGS sequence"/>
</dbReference>
<dbReference type="NCBIfam" id="TIGR03519">
    <property type="entry name" value="T9SS_PorP_fam"/>
    <property type="match status" value="1"/>
</dbReference>
<organism evidence="2 3">
    <name type="scientific">Niastella soli</name>
    <dbReference type="NCBI Taxonomy" id="2821487"/>
    <lineage>
        <taxon>Bacteria</taxon>
        <taxon>Pseudomonadati</taxon>
        <taxon>Bacteroidota</taxon>
        <taxon>Chitinophagia</taxon>
        <taxon>Chitinophagales</taxon>
        <taxon>Chitinophagaceae</taxon>
        <taxon>Niastella</taxon>
    </lineage>
</organism>
<comment type="caution">
    <text evidence="2">The sequence shown here is derived from an EMBL/GenBank/DDBJ whole genome shotgun (WGS) entry which is preliminary data.</text>
</comment>
<gene>
    <name evidence="2" type="ORF">J7I42_17315</name>
</gene>
<proteinExistence type="predicted"/>
<protein>
    <submittedName>
        <fullName evidence="2">Type IX secretion system membrane protein PorP/SprF</fullName>
    </submittedName>
</protein>
<keyword evidence="3" id="KW-1185">Reference proteome</keyword>
<evidence type="ECO:0000313" key="2">
    <source>
        <dbReference type="EMBL" id="MBO9202047.1"/>
    </source>
</evidence>
<name>A0ABS3YX12_9BACT</name>
<evidence type="ECO:0000256" key="1">
    <source>
        <dbReference type="SAM" id="Phobius"/>
    </source>
</evidence>
<feature type="transmembrane region" description="Helical" evidence="1">
    <location>
        <begin position="12"/>
        <end position="31"/>
    </location>
</feature>
<dbReference type="EMBL" id="JAGHKO010000004">
    <property type="protein sequence ID" value="MBO9202047.1"/>
    <property type="molecule type" value="Genomic_DNA"/>
</dbReference>
<keyword evidence="1" id="KW-1133">Transmembrane helix</keyword>
<keyword evidence="1" id="KW-0472">Membrane</keyword>
<dbReference type="RefSeq" id="WP_209140099.1">
    <property type="nucleotide sequence ID" value="NZ_JAGHKO010000004.1"/>
</dbReference>
<accession>A0ABS3YX12</accession>